<sequence length="581" mass="62361">MTTTTTSSEEALVSARVGFDALFSNELAEARDVFSAGQSAFHQLGFGVCAFLEAALGMETSRMAEAGKSLAAAEAGAKKLKGVEWEVVAADAVVLQGLVHALSESYMGYAQCLYALNSAHSRFAKLFASVFPNGLDAPHQPVSRKPSSVFRWSKEEAPAPPPAPAVDGLIAAGTAFGYGLFNLGVQGVAGLLGYKHDRALALRALAYAAARDDTHSVFAGLVLMTYNGVVLLLAGWQADEAKLVREYRAIVDRTTAKYPAGALWILNHAKIQRMTGQAAEAIQTLESGLAPGRPHTFQQADALLVFELAWTQLALRRYEDAAATFIRMTELNSWSHATYYFIAAGAHISAAHEHKDPVRASESMIRAQQLLDAIPALLETRKLTGKDLPTEVFIRKKLAFYTTKQRNLGGDPARYAEAVGVSLAEEIGVFWNTHQRIPASVAAAHIKAWAGVEPKVDLEPSSLLLGVVLRTLGASMALLARSRSLLQEARKTPVQVNTWVPGVAAFEEGVLELVSAEPNWPTALRTASAHLDAALAASGSSVDLSSRLDSRVTMLRDEIRGKGEALTRGSGEKLSIMLIWC</sequence>
<keyword evidence="2" id="KW-1185">Reference proteome</keyword>
<dbReference type="EMBL" id="VDMD01000004">
    <property type="protein sequence ID" value="TRM65852.1"/>
    <property type="molecule type" value="Genomic_DNA"/>
</dbReference>
<dbReference type="PANTHER" id="PTHR31859">
    <property type="entry name" value="TETRATRICOPEPTIDE REPEAT PROTEIN 39 FAMILY MEMBER"/>
    <property type="match status" value="1"/>
</dbReference>
<protein>
    <recommendedName>
        <fullName evidence="3">Outer membrane protein Iml2/Tetratricopeptide repeat protein 39</fullName>
    </recommendedName>
</protein>
<dbReference type="Pfam" id="PF10300">
    <property type="entry name" value="Iml2-TPR_39"/>
    <property type="match status" value="1"/>
</dbReference>
<name>A0A550CM24_9AGAR</name>
<dbReference type="PANTHER" id="PTHR31859:SF1">
    <property type="entry name" value="TETRATRICOPEPTIDE REPEAT PROTEIN 39C"/>
    <property type="match status" value="1"/>
</dbReference>
<dbReference type="InterPro" id="IPR019412">
    <property type="entry name" value="IML2/TPR_39"/>
</dbReference>
<comment type="caution">
    <text evidence="1">The sequence shown here is derived from an EMBL/GenBank/DDBJ whole genome shotgun (WGS) entry which is preliminary data.</text>
</comment>
<dbReference type="Gene3D" id="1.25.40.10">
    <property type="entry name" value="Tetratricopeptide repeat domain"/>
    <property type="match status" value="1"/>
</dbReference>
<proteinExistence type="predicted"/>
<reference evidence="1 2" key="1">
    <citation type="journal article" date="2019" name="New Phytol.">
        <title>Comparative genomics reveals unique wood-decay strategies and fruiting body development in the Schizophyllaceae.</title>
        <authorList>
            <person name="Almasi E."/>
            <person name="Sahu N."/>
            <person name="Krizsan K."/>
            <person name="Balint B."/>
            <person name="Kovacs G.M."/>
            <person name="Kiss B."/>
            <person name="Cseklye J."/>
            <person name="Drula E."/>
            <person name="Henrissat B."/>
            <person name="Nagy I."/>
            <person name="Chovatia M."/>
            <person name="Adam C."/>
            <person name="LaButti K."/>
            <person name="Lipzen A."/>
            <person name="Riley R."/>
            <person name="Grigoriev I.V."/>
            <person name="Nagy L.G."/>
        </authorList>
    </citation>
    <scope>NUCLEOTIDE SEQUENCE [LARGE SCALE GENOMIC DNA]</scope>
    <source>
        <strain evidence="1 2">NL-1724</strain>
    </source>
</reference>
<organism evidence="1 2">
    <name type="scientific">Schizophyllum amplum</name>
    <dbReference type="NCBI Taxonomy" id="97359"/>
    <lineage>
        <taxon>Eukaryota</taxon>
        <taxon>Fungi</taxon>
        <taxon>Dikarya</taxon>
        <taxon>Basidiomycota</taxon>
        <taxon>Agaricomycotina</taxon>
        <taxon>Agaricomycetes</taxon>
        <taxon>Agaricomycetidae</taxon>
        <taxon>Agaricales</taxon>
        <taxon>Schizophyllaceae</taxon>
        <taxon>Schizophyllum</taxon>
    </lineage>
</organism>
<dbReference type="GO" id="GO:0005829">
    <property type="term" value="C:cytosol"/>
    <property type="evidence" value="ECO:0007669"/>
    <property type="project" value="TreeGrafter"/>
</dbReference>
<dbReference type="OrthoDB" id="2154985at2759"/>
<evidence type="ECO:0000313" key="1">
    <source>
        <dbReference type="EMBL" id="TRM65852.1"/>
    </source>
</evidence>
<dbReference type="AlphaFoldDB" id="A0A550CM24"/>
<accession>A0A550CM24</accession>
<dbReference type="InterPro" id="IPR011990">
    <property type="entry name" value="TPR-like_helical_dom_sf"/>
</dbReference>
<dbReference type="GO" id="GO:0005741">
    <property type="term" value="C:mitochondrial outer membrane"/>
    <property type="evidence" value="ECO:0007669"/>
    <property type="project" value="TreeGrafter"/>
</dbReference>
<dbReference type="GO" id="GO:0005634">
    <property type="term" value="C:nucleus"/>
    <property type="evidence" value="ECO:0007669"/>
    <property type="project" value="TreeGrafter"/>
</dbReference>
<evidence type="ECO:0008006" key="3">
    <source>
        <dbReference type="Google" id="ProtNLM"/>
    </source>
</evidence>
<evidence type="ECO:0000313" key="2">
    <source>
        <dbReference type="Proteomes" id="UP000320762"/>
    </source>
</evidence>
<gene>
    <name evidence="1" type="ORF">BD626DRAFT_546289</name>
</gene>
<dbReference type="Proteomes" id="UP000320762">
    <property type="component" value="Unassembled WGS sequence"/>
</dbReference>